<gene>
    <name evidence="2" type="ORF">BGE01nite_34720</name>
</gene>
<evidence type="ECO:0000256" key="1">
    <source>
        <dbReference type="SAM" id="MobiDB-lite"/>
    </source>
</evidence>
<comment type="caution">
    <text evidence="2">The sequence shown here is derived from an EMBL/GenBank/DDBJ whole genome shotgun (WGS) entry which is preliminary data.</text>
</comment>
<evidence type="ECO:0000313" key="2">
    <source>
        <dbReference type="EMBL" id="GEP44181.1"/>
    </source>
</evidence>
<sequence>MLQLKQQLSRFTERERREVAAYLHRLKQSSPAWQKEMTKRMSEMDSGKKFKLPTTRVRA</sequence>
<keyword evidence="3" id="KW-1185">Reference proteome</keyword>
<organism evidence="2 3">
    <name type="scientific">Brevifollis gellanilyticus</name>
    <dbReference type="NCBI Taxonomy" id="748831"/>
    <lineage>
        <taxon>Bacteria</taxon>
        <taxon>Pseudomonadati</taxon>
        <taxon>Verrucomicrobiota</taxon>
        <taxon>Verrucomicrobiia</taxon>
        <taxon>Verrucomicrobiales</taxon>
        <taxon>Verrucomicrobiaceae</taxon>
    </lineage>
</organism>
<dbReference type="AlphaFoldDB" id="A0A512MCU0"/>
<proteinExistence type="predicted"/>
<evidence type="ECO:0000313" key="3">
    <source>
        <dbReference type="Proteomes" id="UP000321577"/>
    </source>
</evidence>
<feature type="region of interest" description="Disordered" evidence="1">
    <location>
        <begin position="39"/>
        <end position="59"/>
    </location>
</feature>
<accession>A0A512MCU0</accession>
<reference evidence="2 3" key="1">
    <citation type="submission" date="2019-07" db="EMBL/GenBank/DDBJ databases">
        <title>Whole genome shotgun sequence of Brevifollis gellanilyticus NBRC 108608.</title>
        <authorList>
            <person name="Hosoyama A."/>
            <person name="Uohara A."/>
            <person name="Ohji S."/>
            <person name="Ichikawa N."/>
        </authorList>
    </citation>
    <scope>NUCLEOTIDE SEQUENCE [LARGE SCALE GENOMIC DNA]</scope>
    <source>
        <strain evidence="2 3">NBRC 108608</strain>
    </source>
</reference>
<dbReference type="EMBL" id="BKAG01000026">
    <property type="protein sequence ID" value="GEP44181.1"/>
    <property type="molecule type" value="Genomic_DNA"/>
</dbReference>
<dbReference type="Proteomes" id="UP000321577">
    <property type="component" value="Unassembled WGS sequence"/>
</dbReference>
<feature type="compositionally biased region" description="Basic and acidic residues" evidence="1">
    <location>
        <begin position="39"/>
        <end position="48"/>
    </location>
</feature>
<name>A0A512MCU0_9BACT</name>
<protein>
    <submittedName>
        <fullName evidence="2">Uncharacterized protein</fullName>
    </submittedName>
</protein>